<evidence type="ECO:0000256" key="7">
    <source>
        <dbReference type="ARBA" id="ARBA00023029"/>
    </source>
</evidence>
<feature type="active site" description="O-(5'-phospho-DNA)-tyrosine intermediate" evidence="10">
    <location>
        <position position="299"/>
    </location>
</feature>
<dbReference type="InterPro" id="IPR034149">
    <property type="entry name" value="TOPRIM_TopoI"/>
</dbReference>
<evidence type="ECO:0000313" key="13">
    <source>
        <dbReference type="EMBL" id="MCY9545800.1"/>
    </source>
</evidence>
<dbReference type="InterPro" id="IPR003601">
    <property type="entry name" value="Topo_IA_2"/>
</dbReference>
<dbReference type="InterPro" id="IPR005733">
    <property type="entry name" value="TopoI_bac-type"/>
</dbReference>
<dbReference type="Pfam" id="PF01131">
    <property type="entry name" value="Topoisom_bac"/>
    <property type="match status" value="1"/>
</dbReference>
<dbReference type="EC" id="5.6.2.1" evidence="10"/>
<evidence type="ECO:0000256" key="8">
    <source>
        <dbReference type="ARBA" id="ARBA00023125"/>
    </source>
</evidence>
<dbReference type="InterPro" id="IPR013497">
    <property type="entry name" value="Topo_IA_cen"/>
</dbReference>
<feature type="site" description="Interaction with DNA" evidence="10">
    <location>
        <position position="301"/>
    </location>
</feature>
<proteinExistence type="inferred from homology"/>
<feature type="site" description="Interaction with DNA" evidence="10">
    <location>
        <position position="155"/>
    </location>
</feature>
<dbReference type="CDD" id="cd03363">
    <property type="entry name" value="TOPRIM_TopoIA_TopoI"/>
    <property type="match status" value="1"/>
</dbReference>
<dbReference type="InterPro" id="IPR013498">
    <property type="entry name" value="Topo_IA_Znf"/>
</dbReference>
<dbReference type="InterPro" id="IPR003602">
    <property type="entry name" value="Topo_IA_DNA-bd_dom"/>
</dbReference>
<keyword evidence="7 10" id="KW-0799">Topoisomerase</keyword>
<keyword evidence="3" id="KW-0479">Metal-binding</keyword>
<evidence type="ECO:0000256" key="9">
    <source>
        <dbReference type="ARBA" id="ARBA00023235"/>
    </source>
</evidence>
<organism evidence="13 14">
    <name type="scientific">Lysinibacillus xylanilyticus</name>
    <dbReference type="NCBI Taxonomy" id="582475"/>
    <lineage>
        <taxon>Bacteria</taxon>
        <taxon>Bacillati</taxon>
        <taxon>Bacillota</taxon>
        <taxon>Bacilli</taxon>
        <taxon>Bacillales</taxon>
        <taxon>Bacillaceae</taxon>
        <taxon>Lysinibacillus</taxon>
    </lineage>
</organism>
<keyword evidence="4" id="KW-0863">Zinc-finger</keyword>
<dbReference type="PANTHER" id="PTHR42785:SF1">
    <property type="entry name" value="DNA TOPOISOMERASE"/>
    <property type="match status" value="1"/>
</dbReference>
<evidence type="ECO:0000256" key="2">
    <source>
        <dbReference type="ARBA" id="ARBA00009446"/>
    </source>
</evidence>
<comment type="caution">
    <text evidence="13">The sequence shown here is derived from an EMBL/GenBank/DDBJ whole genome shotgun (WGS) entry which is preliminary data.</text>
</comment>
<feature type="site" description="Interaction with DNA" evidence="10">
    <location>
        <position position="148"/>
    </location>
</feature>
<dbReference type="NCBIfam" id="TIGR01051">
    <property type="entry name" value="topA_bact"/>
    <property type="match status" value="1"/>
</dbReference>
<dbReference type="PROSITE" id="PS50880">
    <property type="entry name" value="TOPRIM"/>
    <property type="match status" value="1"/>
</dbReference>
<dbReference type="InterPro" id="IPR013824">
    <property type="entry name" value="Topo_IA_cen_sub1"/>
</dbReference>
<evidence type="ECO:0000256" key="10">
    <source>
        <dbReference type="HAMAP-Rule" id="MF_00952"/>
    </source>
</evidence>
<dbReference type="Proteomes" id="UP001527052">
    <property type="component" value="Unassembled WGS sequence"/>
</dbReference>
<keyword evidence="6" id="KW-0460">Magnesium</keyword>
<dbReference type="Gene3D" id="1.10.460.10">
    <property type="entry name" value="Topoisomerase I, domain 2"/>
    <property type="match status" value="1"/>
</dbReference>
<comment type="similarity">
    <text evidence="2 10">Belongs to the type IA topoisomerase family.</text>
</comment>
<dbReference type="RefSeq" id="WP_134018968.1">
    <property type="nucleotide sequence ID" value="NZ_JAMDLZ010000004.1"/>
</dbReference>
<feature type="region of interest" description="Interaction with DNA" evidence="10">
    <location>
        <begin position="163"/>
        <end position="168"/>
    </location>
</feature>
<dbReference type="SUPFAM" id="SSF56712">
    <property type="entry name" value="Prokaryotic type I DNA topoisomerase"/>
    <property type="match status" value="1"/>
</dbReference>
<keyword evidence="8 10" id="KW-0238">DNA-binding</keyword>
<comment type="subunit">
    <text evidence="10">Monomer.</text>
</comment>
<dbReference type="Pfam" id="PF01751">
    <property type="entry name" value="Toprim"/>
    <property type="match status" value="1"/>
</dbReference>
<dbReference type="InterPro" id="IPR006171">
    <property type="entry name" value="TOPRIM_dom"/>
</dbReference>
<sequence length="692" mass="78692">MADYLVIVESPAKAKTIERYLGKKYKVKASIGHVRDLPRSQMGVSPENNYEPKYITIRGKGPVLQDLKSAAKKVKKVFLAADPDREGEAIAWHLATALNIDIHSDCRVVFNEITKDAIVDSFKNPRPINMDLVDAQQTRRILDRLVGYNISPILWKKVKKGLSAGRVQSVALRMIIDRENEIKNFQPEEYWTIEGSFEKGKKTFDALYYGNGKEKIKLTNEEQVKSILKNVKGTSFEVVNVSKKERKRNAAPAFTTSSLQQEAARKLNFRAKKTMMLAQQLYEGIDVGKKEGTVGLITYMRTDSTRISDTAKTEAVAYIESKYGKEFISTESKQAKKASNAQDAHEAIRPTSTMRTPDELKAVLSRDQLRLYRLIWERFIASQMAPAVLDTVAVDLQNGDVLFRANGSQVKFAGFMKLYIEGTDDQTEETTKLLPEMEVGDQVESLEIEPKQHFTQPPPRYSEARLVKTMEELGIGRPSTYAPTLDTIQRRGYVVLDAKRFMPTELGEIVHQLVLEFFPDIINIEFTAQMEQDLDHIEEGDRQWKEVVHEFYKDFEVHVKHADEAMEKVVIKDEPAGEDCELCGSPMVYKLGRYGKFMACSNFPDCRNTKAIMKPIGVKCPSCETGEIVERKSKTKRLFYGCNQYPECEFVSWDKPISRPCPKCSALLVEKKIKKGVQIQCTKCDYEETPTQ</sequence>
<evidence type="ECO:0000256" key="4">
    <source>
        <dbReference type="ARBA" id="ARBA00022771"/>
    </source>
</evidence>
<evidence type="ECO:0000256" key="3">
    <source>
        <dbReference type="ARBA" id="ARBA00022723"/>
    </source>
</evidence>
<dbReference type="Gene3D" id="3.30.65.10">
    <property type="entry name" value="Bacterial Topoisomerase I, domain 1"/>
    <property type="match status" value="2"/>
</dbReference>
<dbReference type="PANTHER" id="PTHR42785">
    <property type="entry name" value="DNA TOPOISOMERASE, TYPE IA, CORE"/>
    <property type="match status" value="1"/>
</dbReference>
<dbReference type="InterPro" id="IPR013825">
    <property type="entry name" value="Topo_IA_cen_sub2"/>
</dbReference>
<dbReference type="HAMAP" id="MF_00952">
    <property type="entry name" value="Topoisom_1_prok"/>
    <property type="match status" value="1"/>
</dbReference>
<keyword evidence="14" id="KW-1185">Reference proteome</keyword>
<dbReference type="EMBL" id="JAMDLZ010000004">
    <property type="protein sequence ID" value="MCY9545800.1"/>
    <property type="molecule type" value="Genomic_DNA"/>
</dbReference>
<comment type="catalytic activity">
    <reaction evidence="1 10">
        <text>ATP-independent breakage of single-stranded DNA, followed by passage and rejoining.</text>
        <dbReference type="EC" id="5.6.2.1"/>
    </reaction>
</comment>
<feature type="site" description="Interaction with DNA" evidence="10">
    <location>
        <position position="491"/>
    </location>
</feature>
<dbReference type="Gene3D" id="3.40.50.140">
    <property type="match status" value="1"/>
</dbReference>
<evidence type="ECO:0000313" key="14">
    <source>
        <dbReference type="Proteomes" id="UP001527052"/>
    </source>
</evidence>
<dbReference type="Gene3D" id="1.10.290.10">
    <property type="entry name" value="Topoisomerase I, domain 4"/>
    <property type="match status" value="1"/>
</dbReference>
<protein>
    <recommendedName>
        <fullName evidence="10">DNA topoisomerase 1</fullName>
        <ecNumber evidence="10">5.6.2.1</ecNumber>
    </recommendedName>
    <alternativeName>
        <fullName evidence="10">DNA topoisomerase I</fullName>
    </alternativeName>
</protein>
<dbReference type="InterPro" id="IPR000380">
    <property type="entry name" value="Topo_IA"/>
</dbReference>
<feature type="domain" description="Toprim" evidence="11">
    <location>
        <begin position="3"/>
        <end position="114"/>
    </location>
</feature>
<dbReference type="InterPro" id="IPR013826">
    <property type="entry name" value="Topo_IA_cen_sub3"/>
</dbReference>
<dbReference type="Pfam" id="PF01396">
    <property type="entry name" value="Zn_ribbon_Top1"/>
    <property type="match status" value="3"/>
</dbReference>
<gene>
    <name evidence="10 13" type="primary">topA</name>
    <name evidence="13" type="ORF">M5W82_02450</name>
</gene>
<feature type="site" description="Interaction with DNA" evidence="10">
    <location>
        <position position="140"/>
    </location>
</feature>
<dbReference type="InterPro" id="IPR028612">
    <property type="entry name" value="Topoisom_1_IA"/>
</dbReference>
<feature type="domain" description="Topo IA-type catalytic" evidence="12">
    <location>
        <begin position="129"/>
        <end position="560"/>
    </location>
</feature>
<feature type="site" description="Interaction with DNA" evidence="10">
    <location>
        <position position="139"/>
    </location>
</feature>
<evidence type="ECO:0000259" key="12">
    <source>
        <dbReference type="PROSITE" id="PS52039"/>
    </source>
</evidence>
<evidence type="ECO:0000256" key="6">
    <source>
        <dbReference type="ARBA" id="ARBA00022842"/>
    </source>
</evidence>
<dbReference type="CDD" id="cd00186">
    <property type="entry name" value="TOP1Ac"/>
    <property type="match status" value="1"/>
</dbReference>
<dbReference type="SMART" id="SM00437">
    <property type="entry name" value="TOP1Ac"/>
    <property type="match status" value="1"/>
</dbReference>
<dbReference type="GO" id="GO:0003917">
    <property type="term" value="F:DNA topoisomerase type I (single strand cut, ATP-independent) activity"/>
    <property type="evidence" value="ECO:0007669"/>
    <property type="project" value="UniProtKB-EC"/>
</dbReference>
<reference evidence="13 14" key="1">
    <citation type="submission" date="2022-05" db="EMBL/GenBank/DDBJ databases">
        <title>Genome Sequencing of Bee-Associated Microbes.</title>
        <authorList>
            <person name="Dunlap C."/>
        </authorList>
    </citation>
    <scope>NUCLEOTIDE SEQUENCE [LARGE SCALE GENOMIC DNA]</scope>
    <source>
        <strain evidence="13 14">NRRL BD-083</strain>
    </source>
</reference>
<keyword evidence="5" id="KW-0862">Zinc</keyword>
<feature type="site" description="Interaction with DNA" evidence="10">
    <location>
        <position position="33"/>
    </location>
</feature>
<keyword evidence="9 10" id="KW-0413">Isomerase</keyword>
<comment type="function">
    <text evidence="10">Releases the supercoiling and torsional tension of DNA, which is introduced during the DNA replication and transcription, by transiently cleaving and rejoining one strand of the DNA duplex. Introduces a single-strand break via transesterification at a target site in duplex DNA. The scissile phosphodiester is attacked by the catalytic tyrosine of the enzyme, resulting in the formation of a DNA-(5'-phosphotyrosyl)-enzyme intermediate and the expulsion of a 3'-OH DNA strand. The free DNA strand then undergoes passage around the unbroken strand, thus removing DNA supercoils. Finally, in the religation step, the DNA 3'-OH attacks the covalent intermediate to expel the active-site tyrosine and restore the DNA phosphodiester backbone.</text>
</comment>
<evidence type="ECO:0000256" key="5">
    <source>
        <dbReference type="ARBA" id="ARBA00022833"/>
    </source>
</evidence>
<dbReference type="InterPro" id="IPR023405">
    <property type="entry name" value="Topo_IA_core_domain"/>
</dbReference>
<dbReference type="PROSITE" id="PS52039">
    <property type="entry name" value="TOPO_IA_2"/>
    <property type="match status" value="1"/>
</dbReference>
<dbReference type="PRINTS" id="PR00417">
    <property type="entry name" value="PRTPISMRASEI"/>
</dbReference>
<accession>A0ABT4EJG5</accession>
<dbReference type="SMART" id="SM00493">
    <property type="entry name" value="TOPRIM"/>
    <property type="match status" value="1"/>
</dbReference>
<evidence type="ECO:0000259" key="11">
    <source>
        <dbReference type="PROSITE" id="PS50880"/>
    </source>
</evidence>
<dbReference type="SMART" id="SM00436">
    <property type="entry name" value="TOP1Bc"/>
    <property type="match status" value="1"/>
</dbReference>
<name>A0ABT4EJG5_9BACI</name>
<feature type="site" description="Interaction with DNA" evidence="10">
    <location>
        <position position="143"/>
    </location>
</feature>
<dbReference type="Gene3D" id="2.70.20.10">
    <property type="entry name" value="Topoisomerase I, domain 3"/>
    <property type="match status" value="1"/>
</dbReference>
<evidence type="ECO:0000256" key="1">
    <source>
        <dbReference type="ARBA" id="ARBA00000213"/>
    </source>
</evidence>